<dbReference type="GO" id="GO:0004656">
    <property type="term" value="F:procollagen-proline 4-dioxygenase activity"/>
    <property type="evidence" value="ECO:0007669"/>
    <property type="project" value="UniProtKB-EC"/>
</dbReference>
<dbReference type="PANTHER" id="PTHR10869">
    <property type="entry name" value="PROLYL 4-HYDROXYLASE ALPHA SUBUNIT"/>
    <property type="match status" value="1"/>
</dbReference>
<dbReference type="SMART" id="SM00702">
    <property type="entry name" value="P4Hc"/>
    <property type="match status" value="1"/>
</dbReference>
<protein>
    <recommendedName>
        <fullName evidence="9">Fe2OG dioxygenase domain-containing protein</fullName>
    </recommendedName>
</protein>
<evidence type="ECO:0000256" key="4">
    <source>
        <dbReference type="ARBA" id="ARBA00022964"/>
    </source>
</evidence>
<comment type="cofactor">
    <cofactor evidence="1">
        <name>L-ascorbate</name>
        <dbReference type="ChEBI" id="CHEBI:38290"/>
    </cofactor>
</comment>
<dbReference type="Proteomes" id="UP000613740">
    <property type="component" value="Unassembled WGS sequence"/>
</dbReference>
<keyword evidence="4" id="KW-0223">Dioxygenase</keyword>
<keyword evidence="5" id="KW-0560">Oxidoreductase</keyword>
<organism evidence="10 11">
    <name type="scientific">Chlamydomonas schloesseri</name>
    <dbReference type="NCBI Taxonomy" id="2026947"/>
    <lineage>
        <taxon>Eukaryota</taxon>
        <taxon>Viridiplantae</taxon>
        <taxon>Chlorophyta</taxon>
        <taxon>core chlorophytes</taxon>
        <taxon>Chlorophyceae</taxon>
        <taxon>CS clade</taxon>
        <taxon>Chlamydomonadales</taxon>
        <taxon>Chlamydomonadaceae</taxon>
        <taxon>Chlamydomonas</taxon>
    </lineage>
</organism>
<feature type="domain" description="Fe2OG dioxygenase" evidence="9">
    <location>
        <begin position="235"/>
        <end position="357"/>
    </location>
</feature>
<evidence type="ECO:0000256" key="2">
    <source>
        <dbReference type="ARBA" id="ARBA00004648"/>
    </source>
</evidence>
<comment type="catalytic activity">
    <reaction evidence="7">
        <text>L-prolyl-[collagen] + 2-oxoglutarate + O2 = trans-4-hydroxy-L-prolyl-[collagen] + succinate + CO2</text>
        <dbReference type="Rhea" id="RHEA:18945"/>
        <dbReference type="Rhea" id="RHEA-COMP:11676"/>
        <dbReference type="Rhea" id="RHEA-COMP:11680"/>
        <dbReference type="ChEBI" id="CHEBI:15379"/>
        <dbReference type="ChEBI" id="CHEBI:16526"/>
        <dbReference type="ChEBI" id="CHEBI:16810"/>
        <dbReference type="ChEBI" id="CHEBI:30031"/>
        <dbReference type="ChEBI" id="CHEBI:50342"/>
        <dbReference type="ChEBI" id="CHEBI:61965"/>
        <dbReference type="EC" id="1.14.11.2"/>
    </reaction>
</comment>
<dbReference type="InterPro" id="IPR006620">
    <property type="entry name" value="Pro_4_hyd_alph"/>
</dbReference>
<evidence type="ECO:0000259" key="9">
    <source>
        <dbReference type="PROSITE" id="PS51471"/>
    </source>
</evidence>
<dbReference type="OrthoDB" id="4356at2759"/>
<comment type="subcellular location">
    <subcellularLocation>
        <location evidence="2">Endoplasmic reticulum membrane</location>
        <topology evidence="2">Single-pass type II membrane protein</topology>
    </subcellularLocation>
</comment>
<dbReference type="PANTHER" id="PTHR10869:SF229">
    <property type="entry name" value="PROLYL 4-HYDROXYLASE ALPHA SUBUNIT DOMAIN-CONTAINING PROTEIN"/>
    <property type="match status" value="1"/>
</dbReference>
<proteinExistence type="predicted"/>
<gene>
    <name evidence="10" type="ORF">HYH02_002660</name>
</gene>
<dbReference type="EMBL" id="JAEHOD010000005">
    <property type="protein sequence ID" value="KAG2452417.1"/>
    <property type="molecule type" value="Genomic_DNA"/>
</dbReference>
<evidence type="ECO:0000256" key="6">
    <source>
        <dbReference type="ARBA" id="ARBA00023004"/>
    </source>
</evidence>
<dbReference type="InterPro" id="IPR044862">
    <property type="entry name" value="Pro_4_hyd_alph_FE2OG_OXY"/>
</dbReference>
<accession>A0A835WS18</accession>
<dbReference type="PROSITE" id="PS51471">
    <property type="entry name" value="FE2OG_OXY"/>
    <property type="match status" value="1"/>
</dbReference>
<dbReference type="GO" id="GO:0005789">
    <property type="term" value="C:endoplasmic reticulum membrane"/>
    <property type="evidence" value="ECO:0007669"/>
    <property type="project" value="UniProtKB-SubCell"/>
</dbReference>
<evidence type="ECO:0000313" key="11">
    <source>
        <dbReference type="Proteomes" id="UP000613740"/>
    </source>
</evidence>
<feature type="region of interest" description="Disordered" evidence="8">
    <location>
        <begin position="1"/>
        <end position="33"/>
    </location>
</feature>
<evidence type="ECO:0000256" key="7">
    <source>
        <dbReference type="ARBA" id="ARBA00049169"/>
    </source>
</evidence>
<evidence type="ECO:0000256" key="3">
    <source>
        <dbReference type="ARBA" id="ARBA00022723"/>
    </source>
</evidence>
<name>A0A835WS18_9CHLO</name>
<dbReference type="GO" id="GO:0031418">
    <property type="term" value="F:L-ascorbic acid binding"/>
    <property type="evidence" value="ECO:0007669"/>
    <property type="project" value="InterPro"/>
</dbReference>
<evidence type="ECO:0000256" key="8">
    <source>
        <dbReference type="SAM" id="MobiDB-lite"/>
    </source>
</evidence>
<evidence type="ECO:0000256" key="1">
    <source>
        <dbReference type="ARBA" id="ARBA00001961"/>
    </source>
</evidence>
<evidence type="ECO:0000256" key="5">
    <source>
        <dbReference type="ARBA" id="ARBA00023002"/>
    </source>
</evidence>
<dbReference type="InterPro" id="IPR045054">
    <property type="entry name" value="P4HA-like"/>
</dbReference>
<evidence type="ECO:0000313" key="10">
    <source>
        <dbReference type="EMBL" id="KAG2452417.1"/>
    </source>
</evidence>
<reference evidence="10" key="1">
    <citation type="journal article" date="2020" name="bioRxiv">
        <title>Comparative genomics of Chlamydomonas.</title>
        <authorList>
            <person name="Craig R.J."/>
            <person name="Hasan A.R."/>
            <person name="Ness R.W."/>
            <person name="Keightley P.D."/>
        </authorList>
    </citation>
    <scope>NUCLEOTIDE SEQUENCE</scope>
    <source>
        <strain evidence="10">CCAP 11/173</strain>
    </source>
</reference>
<dbReference type="Gene3D" id="2.60.120.620">
    <property type="entry name" value="q2cbj1_9rhob like domain"/>
    <property type="match status" value="1"/>
</dbReference>
<dbReference type="AlphaFoldDB" id="A0A835WS18"/>
<dbReference type="InterPro" id="IPR005123">
    <property type="entry name" value="Oxoglu/Fe-dep_dioxygenase_dom"/>
</dbReference>
<feature type="region of interest" description="Disordered" evidence="8">
    <location>
        <begin position="47"/>
        <end position="72"/>
    </location>
</feature>
<sequence>MQPAAHTMGRSAGLSAATSRGTAWPPAPRRCPGAAVPAVRPVVTAAAGGKASGSGPKAAAGGPAAAGKKAAPQQWVPPNGILKINPELLATGGLEVGREGPQAKASFDGHLKGLFMPVNLDHPGLRVLNIDPPLLTVEGFMSAEECDAVVAAATASGLMKQSGVGVGGYQVKDADNVRTSSTLAATTEVLAQHADLSSALNVMLERARGLLQGQLPPADAGAAAFARPSAPGQISFELPQVARYQPGQHFLTHEDAFPPPVVATKGYQRRATLLVYLNDCVEGGATKFDVLDIAVQPRKGTALLFFPAFSNGVNDRRTLHTAQDAVAEKWVTQLWMSVGVRTAAASANGGLPAFVTGVKGVSAPEPRSRAGKRGVPPQRINTKI</sequence>
<dbReference type="GO" id="GO:0005506">
    <property type="term" value="F:iron ion binding"/>
    <property type="evidence" value="ECO:0007669"/>
    <property type="project" value="InterPro"/>
</dbReference>
<feature type="region of interest" description="Disordered" evidence="8">
    <location>
        <begin position="362"/>
        <end position="384"/>
    </location>
</feature>
<dbReference type="Pfam" id="PF13640">
    <property type="entry name" value="2OG-FeII_Oxy_3"/>
    <property type="match status" value="1"/>
</dbReference>
<keyword evidence="3" id="KW-0479">Metal-binding</keyword>
<comment type="caution">
    <text evidence="10">The sequence shown here is derived from an EMBL/GenBank/DDBJ whole genome shotgun (WGS) entry which is preliminary data.</text>
</comment>
<keyword evidence="11" id="KW-1185">Reference proteome</keyword>
<keyword evidence="6" id="KW-0408">Iron</keyword>